<sequence length="730" mass="81252">MLSVAKFFYRCENENILISYCDVINQLLLSLAGTLTAEVNHPTWVEAIKIIYSKGVKIINEKSNKFWKSATTLIATSVSVSPKEMFEDNWLNIVNLNAKKLKPKLPTSEKIVILTCLARLIWAYLYRYSDTLNAKTRNLESIAGQLFQNHSNKKQHWLTHDTLLIQAAVQILRAMAFSQLNLTLENIVLPIIKSSFNGINLENLVHEKLLLAIRSYSCILSDYQNEERPPFPTDDVIQSSLDPMEFCNTETQDIFEKSASNAAVHTEVSAIFTKLLFLLDSQCSSKVLENSTSGSVGAGTPNTPISPTSALTPTLPLKQLSFYFHNEDNTYKLLEVFGTVISSVTWFAKSTSSPNGGSGGGSVKGPSAYNKIVELLVKNCVHEDENISSFCIDNLKILVTKNNPNVIMTSFVRIAFFLNEKANGALNHEYLSSNEYIKLLEIYVELLQSWLDSLTETSRASVETPNEMYNVNHEFVQKEIHESKTFEELDLKSMANMIDEVEGNGLFFLFSHDFRVRFLGSQILRIVAQFDEVIYYLTTDSDGGSTITSSQSRMPNDLMLTSTNGTAGANGSGASGGSGNDSEFRKSHNRMPSKFVADVGTRIIQVLESLDFFAFVGSKKAVLSEAESKRLARLQHKQRKDTVIRLAESNHGVDAALWFKIFEEVLEKLVAQCPMAIAVARSHSCIRLVQLYNQVVALSSSGTSSGGTATRSYSYNSIEYSVSDCLFSIE</sequence>
<accession>A0ACB5T2N5</accession>
<reference evidence="1" key="1">
    <citation type="submission" date="2023-04" db="EMBL/GenBank/DDBJ databases">
        <title>Ambrosiozyma monospora NBRC 10751.</title>
        <authorList>
            <person name="Ichikawa N."/>
            <person name="Sato H."/>
            <person name="Tonouchi N."/>
        </authorList>
    </citation>
    <scope>NUCLEOTIDE SEQUENCE</scope>
    <source>
        <strain evidence="1">NBRC 10751</strain>
    </source>
</reference>
<name>A0ACB5T2N5_AMBMO</name>
<protein>
    <submittedName>
        <fullName evidence="1">Unnamed protein product</fullName>
    </submittedName>
</protein>
<dbReference type="Proteomes" id="UP001165064">
    <property type="component" value="Unassembled WGS sequence"/>
</dbReference>
<evidence type="ECO:0000313" key="2">
    <source>
        <dbReference type="Proteomes" id="UP001165064"/>
    </source>
</evidence>
<comment type="caution">
    <text evidence="1">The sequence shown here is derived from an EMBL/GenBank/DDBJ whole genome shotgun (WGS) entry which is preliminary data.</text>
</comment>
<gene>
    <name evidence="1" type="ORF">Amon02_000409000</name>
</gene>
<evidence type="ECO:0000313" key="1">
    <source>
        <dbReference type="EMBL" id="GME79708.1"/>
    </source>
</evidence>
<keyword evidence="2" id="KW-1185">Reference proteome</keyword>
<dbReference type="EMBL" id="BSXS01002709">
    <property type="protein sequence ID" value="GME79708.1"/>
    <property type="molecule type" value="Genomic_DNA"/>
</dbReference>
<organism evidence="1 2">
    <name type="scientific">Ambrosiozyma monospora</name>
    <name type="common">Yeast</name>
    <name type="synonym">Endomycopsis monosporus</name>
    <dbReference type="NCBI Taxonomy" id="43982"/>
    <lineage>
        <taxon>Eukaryota</taxon>
        <taxon>Fungi</taxon>
        <taxon>Dikarya</taxon>
        <taxon>Ascomycota</taxon>
        <taxon>Saccharomycotina</taxon>
        <taxon>Pichiomycetes</taxon>
        <taxon>Pichiales</taxon>
        <taxon>Pichiaceae</taxon>
        <taxon>Ambrosiozyma</taxon>
    </lineage>
</organism>
<proteinExistence type="predicted"/>